<reference evidence="1" key="1">
    <citation type="journal article" date="2015" name="Genome Announc.">
        <title>Complete Genome Sequence of the Bacteriochlorophyll b-Producing Photosynthetic Bacterium Blastochloris viridis.</title>
        <authorList>
            <person name="Tsukatani Y."/>
            <person name="Hirose Y."/>
            <person name="Harada J."/>
            <person name="Misawa N."/>
            <person name="Mori K."/>
            <person name="Inoue K."/>
            <person name="Tamiaki H."/>
        </authorList>
    </citation>
    <scope>NUCLEOTIDE SEQUENCE [LARGE SCALE GENOMIC DNA]</scope>
    <source>
        <strain evidence="1">DSM 133</strain>
    </source>
</reference>
<name>A0A182D4B3_BLAVI</name>
<dbReference type="EMBL" id="AP014854">
    <property type="protein sequence ID" value="BAS00266.1"/>
    <property type="molecule type" value="Genomic_DNA"/>
</dbReference>
<sequence length="40" mass="4588">MTTKPIQIKDFSAILFPVARIYLLNVCDFGDEIHPLARLK</sequence>
<accession>A0A182D4B3</accession>
<organism evidence="1">
    <name type="scientific">Blastochloris viridis</name>
    <name type="common">Rhodopseudomonas viridis</name>
    <dbReference type="NCBI Taxonomy" id="1079"/>
    <lineage>
        <taxon>Bacteria</taxon>
        <taxon>Pseudomonadati</taxon>
        <taxon>Pseudomonadota</taxon>
        <taxon>Alphaproteobacteria</taxon>
        <taxon>Hyphomicrobiales</taxon>
        <taxon>Blastochloridaceae</taxon>
        <taxon>Blastochloris</taxon>
    </lineage>
</organism>
<evidence type="ECO:0000313" key="1">
    <source>
        <dbReference type="EMBL" id="BAS00266.1"/>
    </source>
</evidence>
<dbReference type="AlphaFoldDB" id="A0A182D4B3"/>
<protein>
    <submittedName>
        <fullName evidence="1">Uncharacterized protein</fullName>
    </submittedName>
</protein>
<proteinExistence type="predicted"/>
<gene>
    <name evidence="1" type="ORF">BV133_2672</name>
</gene>